<evidence type="ECO:0000259" key="4">
    <source>
        <dbReference type="Pfam" id="PF01408"/>
    </source>
</evidence>
<evidence type="ECO:0000313" key="7">
    <source>
        <dbReference type="Proteomes" id="UP000185494"/>
    </source>
</evidence>
<dbReference type="GO" id="GO:0016491">
    <property type="term" value="F:oxidoreductase activity"/>
    <property type="evidence" value="ECO:0007669"/>
    <property type="project" value="UniProtKB-KW"/>
</dbReference>
<evidence type="ECO:0000313" key="6">
    <source>
        <dbReference type="EMBL" id="APT57383.1"/>
    </source>
</evidence>
<feature type="domain" description="GFO/IDH/MocA-like oxidoreductase" evidence="5">
    <location>
        <begin position="214"/>
        <end position="334"/>
    </location>
</feature>
<evidence type="ECO:0000256" key="1">
    <source>
        <dbReference type="ARBA" id="ARBA00010928"/>
    </source>
</evidence>
<dbReference type="InterPro" id="IPR006311">
    <property type="entry name" value="TAT_signal"/>
</dbReference>
<dbReference type="STRING" id="257708.RGI145_10030"/>
<proteinExistence type="inferred from homology"/>
<dbReference type="InterPro" id="IPR000683">
    <property type="entry name" value="Gfo/Idh/MocA-like_OxRdtase_N"/>
</dbReference>
<dbReference type="Gene3D" id="3.40.50.720">
    <property type="entry name" value="NAD(P)-binding Rossmann-like Domain"/>
    <property type="match status" value="1"/>
</dbReference>
<dbReference type="KEGG" id="rgi:RGI145_10030"/>
<dbReference type="Gene3D" id="3.30.360.10">
    <property type="entry name" value="Dihydrodipicolinate Reductase, domain 2"/>
    <property type="match status" value="1"/>
</dbReference>
<name>A0A1L7AF48_9PROT</name>
<feature type="compositionally biased region" description="Pro residues" evidence="3">
    <location>
        <begin position="67"/>
        <end position="76"/>
    </location>
</feature>
<evidence type="ECO:0000256" key="2">
    <source>
        <dbReference type="ARBA" id="ARBA00023002"/>
    </source>
</evidence>
<dbReference type="RefSeq" id="WP_075798228.1">
    <property type="nucleotide sequence ID" value="NZ_CP015583.1"/>
</dbReference>
<dbReference type="PRINTS" id="PR01775">
    <property type="entry name" value="GLFROXRDTASE"/>
</dbReference>
<dbReference type="InterPro" id="IPR055170">
    <property type="entry name" value="GFO_IDH_MocA-like_dom"/>
</dbReference>
<accession>A0A1L7AF48</accession>
<dbReference type="SUPFAM" id="SSF51735">
    <property type="entry name" value="NAD(P)-binding Rossmann-fold domains"/>
    <property type="match status" value="1"/>
</dbReference>
<dbReference type="InterPro" id="IPR008354">
    <property type="entry name" value="Glc-Fru_OxRdtase_bac"/>
</dbReference>
<dbReference type="SUPFAM" id="SSF55347">
    <property type="entry name" value="Glyceraldehyde-3-phosphate dehydrogenase-like, C-terminal domain"/>
    <property type="match status" value="1"/>
</dbReference>
<dbReference type="PANTHER" id="PTHR22604">
    <property type="entry name" value="OXIDOREDUCTASES"/>
    <property type="match status" value="1"/>
</dbReference>
<feature type="region of interest" description="Disordered" evidence="3">
    <location>
        <begin position="408"/>
        <end position="431"/>
    </location>
</feature>
<gene>
    <name evidence="6" type="ORF">RGI145_10030</name>
</gene>
<dbReference type="InterPro" id="IPR050984">
    <property type="entry name" value="Gfo/Idh/MocA_domain"/>
</dbReference>
<dbReference type="PROSITE" id="PS51318">
    <property type="entry name" value="TAT"/>
    <property type="match status" value="1"/>
</dbReference>
<dbReference type="Pfam" id="PF22725">
    <property type="entry name" value="GFO_IDH_MocA_C3"/>
    <property type="match status" value="1"/>
</dbReference>
<protein>
    <submittedName>
        <fullName evidence="6">Oxidoreductase</fullName>
    </submittedName>
</protein>
<feature type="region of interest" description="Disordered" evidence="3">
    <location>
        <begin position="58"/>
        <end position="78"/>
    </location>
</feature>
<dbReference type="Proteomes" id="UP000185494">
    <property type="component" value="Chromosome 1"/>
</dbReference>
<feature type="domain" description="Gfo/Idh/MocA-like oxidoreductase N-terminal" evidence="4">
    <location>
        <begin position="82"/>
        <end position="205"/>
    </location>
</feature>
<evidence type="ECO:0000256" key="3">
    <source>
        <dbReference type="SAM" id="MobiDB-lite"/>
    </source>
</evidence>
<organism evidence="6 7">
    <name type="scientific">Roseomonas gilardii</name>
    <dbReference type="NCBI Taxonomy" id="257708"/>
    <lineage>
        <taxon>Bacteria</taxon>
        <taxon>Pseudomonadati</taxon>
        <taxon>Pseudomonadota</taxon>
        <taxon>Alphaproteobacteria</taxon>
        <taxon>Acetobacterales</taxon>
        <taxon>Roseomonadaceae</taxon>
        <taxon>Roseomonas</taxon>
    </lineage>
</organism>
<dbReference type="EMBL" id="CP015583">
    <property type="protein sequence ID" value="APT57383.1"/>
    <property type="molecule type" value="Genomic_DNA"/>
</dbReference>
<dbReference type="eggNOG" id="COG0673">
    <property type="taxonomic scope" value="Bacteria"/>
</dbReference>
<dbReference type="Pfam" id="PF01408">
    <property type="entry name" value="GFO_IDH_MocA"/>
    <property type="match status" value="1"/>
</dbReference>
<dbReference type="PANTHER" id="PTHR22604:SF105">
    <property type="entry name" value="TRANS-1,2-DIHYDROBENZENE-1,2-DIOL DEHYDROGENASE"/>
    <property type="match status" value="1"/>
</dbReference>
<evidence type="ECO:0000259" key="5">
    <source>
        <dbReference type="Pfam" id="PF22725"/>
    </source>
</evidence>
<dbReference type="InterPro" id="IPR036291">
    <property type="entry name" value="NAD(P)-bd_dom_sf"/>
</dbReference>
<keyword evidence="2" id="KW-0560">Oxidoreductase</keyword>
<dbReference type="AlphaFoldDB" id="A0A1L7AF48"/>
<reference evidence="6 7" key="1">
    <citation type="submission" date="2016-05" db="EMBL/GenBank/DDBJ databases">
        <title>Complete Genome and Methylome Analysis of Psychrotrophic Bacterial Isolates from Antarctic Lake Untersee.</title>
        <authorList>
            <person name="Fomenkov A."/>
            <person name="Akimov V.N."/>
            <person name="Vasilyeva L.V."/>
            <person name="Andersen D."/>
            <person name="Vincze T."/>
            <person name="Roberts R.J."/>
        </authorList>
    </citation>
    <scope>NUCLEOTIDE SEQUENCE [LARGE SCALE GENOMIC DNA]</scope>
    <source>
        <strain evidence="6 7">U14-5</strain>
    </source>
</reference>
<sequence>MPDDSFSATRRGLIRASGLSAMGLAIGTTGASASGAPGYPAPSDMDVGQVRNGRVVFPNWRSEAEPRTPPPPAPRPPGERVGYAIVALGRLSLEEILPAFAECKSAYPAALVTGSPQKGSVVARQYGIPETAVLGYADFETLRDLPAVKAVYVVLPNGMHREYTLRAAAIGKHVLCEKPMASTAAEAREMVEACAKAGVRLMVAYRCQYEPYNRAAIALVRSGELGKLRFIEATNVQANGAGPQWRYSKALAGGGALPDIGLYCLNATRYITGEEPVEITARRYSPPGDERWKEVEESMSFGLRFPSGVMANCLSSYGAFNDKTLRLHFEGGTVEMPDAFSYVGQRMIVSRKSGDVVGQEERKIQHRNQFALEIDHFSERVLADETPHTPGEEGLRDMQLMETVYRAAAENRPQVPEPVQAATRGPEPREE</sequence>
<comment type="similarity">
    <text evidence="1">Belongs to the Gfo/Idh/MocA family.</text>
</comment>
<dbReference type="GO" id="GO:0000166">
    <property type="term" value="F:nucleotide binding"/>
    <property type="evidence" value="ECO:0007669"/>
    <property type="project" value="InterPro"/>
</dbReference>